<feature type="region of interest" description="Disordered" evidence="1">
    <location>
        <begin position="43"/>
        <end position="77"/>
    </location>
</feature>
<feature type="signal peptide" evidence="2">
    <location>
        <begin position="1"/>
        <end position="23"/>
    </location>
</feature>
<keyword evidence="2" id="KW-0732">Signal</keyword>
<feature type="chain" id="PRO_5044816604" evidence="2">
    <location>
        <begin position="24"/>
        <end position="77"/>
    </location>
</feature>
<organism evidence="3 4">
    <name type="scientific">Eucalyptus globulus</name>
    <name type="common">Tasmanian blue gum</name>
    <dbReference type="NCBI Taxonomy" id="34317"/>
    <lineage>
        <taxon>Eukaryota</taxon>
        <taxon>Viridiplantae</taxon>
        <taxon>Streptophyta</taxon>
        <taxon>Embryophyta</taxon>
        <taxon>Tracheophyta</taxon>
        <taxon>Spermatophyta</taxon>
        <taxon>Magnoliopsida</taxon>
        <taxon>eudicotyledons</taxon>
        <taxon>Gunneridae</taxon>
        <taxon>Pentapetalae</taxon>
        <taxon>rosids</taxon>
        <taxon>malvids</taxon>
        <taxon>Myrtales</taxon>
        <taxon>Myrtaceae</taxon>
        <taxon>Myrtoideae</taxon>
        <taxon>Eucalypteae</taxon>
        <taxon>Eucalyptus</taxon>
    </lineage>
</organism>
<name>A0ABD3IYW7_EUCGL</name>
<evidence type="ECO:0000256" key="2">
    <source>
        <dbReference type="SAM" id="SignalP"/>
    </source>
</evidence>
<dbReference type="PROSITE" id="PS51257">
    <property type="entry name" value="PROKAR_LIPOPROTEIN"/>
    <property type="match status" value="1"/>
</dbReference>
<dbReference type="AlphaFoldDB" id="A0ABD3IYW7"/>
<protein>
    <submittedName>
        <fullName evidence="3">Uncharacterized protein</fullName>
    </submittedName>
</protein>
<evidence type="ECO:0000256" key="1">
    <source>
        <dbReference type="SAM" id="MobiDB-lite"/>
    </source>
</evidence>
<comment type="caution">
    <text evidence="3">The sequence shown here is derived from an EMBL/GenBank/DDBJ whole genome shotgun (WGS) entry which is preliminary data.</text>
</comment>
<sequence length="77" mass="8683">MKSSVAALTKIMGLFLLLASCGAASTLRSHVFHELMDFRNQRANQASGKEPPMAPQWWSEDYGMPERRQPVHNKVEP</sequence>
<feature type="compositionally biased region" description="Basic and acidic residues" evidence="1">
    <location>
        <begin position="64"/>
        <end position="77"/>
    </location>
</feature>
<evidence type="ECO:0000313" key="3">
    <source>
        <dbReference type="EMBL" id="KAL3720320.1"/>
    </source>
</evidence>
<proteinExistence type="predicted"/>
<dbReference type="Proteomes" id="UP001634007">
    <property type="component" value="Unassembled WGS sequence"/>
</dbReference>
<dbReference type="EMBL" id="JBJKBG010000010">
    <property type="protein sequence ID" value="KAL3720320.1"/>
    <property type="molecule type" value="Genomic_DNA"/>
</dbReference>
<reference evidence="3 4" key="1">
    <citation type="submission" date="2024-11" db="EMBL/GenBank/DDBJ databases">
        <title>Chromosome-level genome assembly of Eucalyptus globulus Labill. provides insights into its genome evolution.</title>
        <authorList>
            <person name="Li X."/>
        </authorList>
    </citation>
    <scope>NUCLEOTIDE SEQUENCE [LARGE SCALE GENOMIC DNA]</scope>
    <source>
        <strain evidence="3">CL2024</strain>
        <tissue evidence="3">Fresh tender leaves</tissue>
    </source>
</reference>
<evidence type="ECO:0000313" key="4">
    <source>
        <dbReference type="Proteomes" id="UP001634007"/>
    </source>
</evidence>
<keyword evidence="4" id="KW-1185">Reference proteome</keyword>
<accession>A0ABD3IYW7</accession>
<gene>
    <name evidence="3" type="ORF">ACJRO7_005191</name>
</gene>